<comment type="caution">
    <text evidence="5">The sequence shown here is derived from an EMBL/GenBank/DDBJ whole genome shotgun (WGS) entry which is preliminary data.</text>
</comment>
<dbReference type="InterPro" id="IPR050251">
    <property type="entry name" value="HpcH-HpaI_aldolase"/>
</dbReference>
<dbReference type="PANTHER" id="PTHR30502:SF0">
    <property type="entry name" value="PHOSPHOENOLPYRUVATE CARBOXYLASE FAMILY PROTEIN"/>
    <property type="match status" value="1"/>
</dbReference>
<evidence type="ECO:0000313" key="6">
    <source>
        <dbReference type="Proteomes" id="UP001156641"/>
    </source>
</evidence>
<dbReference type="Proteomes" id="UP001156641">
    <property type="component" value="Unassembled WGS sequence"/>
</dbReference>
<evidence type="ECO:0000259" key="4">
    <source>
        <dbReference type="Pfam" id="PF03328"/>
    </source>
</evidence>
<gene>
    <name evidence="5" type="primary">hpcH_1</name>
    <name evidence="5" type="ORF">GCM10010909_18050</name>
</gene>
<dbReference type="InterPro" id="IPR015813">
    <property type="entry name" value="Pyrv/PenolPyrv_kinase-like_dom"/>
</dbReference>
<dbReference type="InterPro" id="IPR040442">
    <property type="entry name" value="Pyrv_kinase-like_dom_sf"/>
</dbReference>
<protein>
    <submittedName>
        <fullName evidence="5">2,4-dihydroxyhept-2-ene-1,7-dioic acid aldolase</fullName>
    </submittedName>
</protein>
<evidence type="ECO:0000256" key="3">
    <source>
        <dbReference type="ARBA" id="ARBA00023239"/>
    </source>
</evidence>
<dbReference type="Gene3D" id="3.20.20.60">
    <property type="entry name" value="Phosphoenolpyruvate-binding domains"/>
    <property type="match status" value="1"/>
</dbReference>
<sequence length="259" mass="27434">MSLKQKWRAGEKILNGWLAIPDSFSAETMAHQGWDSLTIDMQHGVTDYLAAVRMLTAISTRPVIPVVRVPWREPGVIMKMLDAGALGIICPMINSAADAADFVSCLRYPPLGQRSFGPIRALLAHGGDYGSKANELVTGFAMIETQAALDNLDAILATPGLDAIYIGPADLALALGATPRFDPVDERVIAAVHHVLARARHHGVYAGIHNATPEYAARMAALGFDFVTIGSDARFMAAGAAAAVGAFRATPLDAPSNGY</sequence>
<dbReference type="EMBL" id="BSOS01000058">
    <property type="protein sequence ID" value="GLR67124.1"/>
    <property type="molecule type" value="Genomic_DNA"/>
</dbReference>
<accession>A0ABQ6AAG8</accession>
<keyword evidence="6" id="KW-1185">Reference proteome</keyword>
<organism evidence="5 6">
    <name type="scientific">Acidocella aquatica</name>
    <dbReference type="NCBI Taxonomy" id="1922313"/>
    <lineage>
        <taxon>Bacteria</taxon>
        <taxon>Pseudomonadati</taxon>
        <taxon>Pseudomonadota</taxon>
        <taxon>Alphaproteobacteria</taxon>
        <taxon>Acetobacterales</taxon>
        <taxon>Acidocellaceae</taxon>
        <taxon>Acidocella</taxon>
    </lineage>
</organism>
<evidence type="ECO:0000256" key="2">
    <source>
        <dbReference type="ARBA" id="ARBA00022723"/>
    </source>
</evidence>
<dbReference type="PANTHER" id="PTHR30502">
    <property type="entry name" value="2-KETO-3-DEOXY-L-RHAMNONATE ALDOLASE"/>
    <property type="match status" value="1"/>
</dbReference>
<evidence type="ECO:0000313" key="5">
    <source>
        <dbReference type="EMBL" id="GLR67124.1"/>
    </source>
</evidence>
<reference evidence="6" key="1">
    <citation type="journal article" date="2019" name="Int. J. Syst. Evol. Microbiol.">
        <title>The Global Catalogue of Microorganisms (GCM) 10K type strain sequencing project: providing services to taxonomists for standard genome sequencing and annotation.</title>
        <authorList>
            <consortium name="The Broad Institute Genomics Platform"/>
            <consortium name="The Broad Institute Genome Sequencing Center for Infectious Disease"/>
            <person name="Wu L."/>
            <person name="Ma J."/>
        </authorList>
    </citation>
    <scope>NUCLEOTIDE SEQUENCE [LARGE SCALE GENOMIC DNA]</scope>
    <source>
        <strain evidence="6">NBRC 112502</strain>
    </source>
</reference>
<proteinExistence type="inferred from homology"/>
<name>A0ABQ6AAG8_9PROT</name>
<dbReference type="SUPFAM" id="SSF51621">
    <property type="entry name" value="Phosphoenolpyruvate/pyruvate domain"/>
    <property type="match status" value="1"/>
</dbReference>
<dbReference type="Pfam" id="PF03328">
    <property type="entry name" value="HpcH_HpaI"/>
    <property type="match status" value="1"/>
</dbReference>
<dbReference type="InterPro" id="IPR005000">
    <property type="entry name" value="Aldolase/citrate-lyase_domain"/>
</dbReference>
<keyword evidence="2" id="KW-0479">Metal-binding</keyword>
<comment type="similarity">
    <text evidence="1">Belongs to the HpcH/HpaI aldolase family.</text>
</comment>
<keyword evidence="3" id="KW-0456">Lyase</keyword>
<evidence type="ECO:0000256" key="1">
    <source>
        <dbReference type="ARBA" id="ARBA00005568"/>
    </source>
</evidence>
<dbReference type="RefSeq" id="WP_284257839.1">
    <property type="nucleotide sequence ID" value="NZ_BSOS01000058.1"/>
</dbReference>
<feature type="domain" description="HpcH/HpaI aldolase/citrate lyase" evidence="4">
    <location>
        <begin position="22"/>
        <end position="234"/>
    </location>
</feature>